<accession>A0ACC2PR98</accession>
<protein>
    <submittedName>
        <fullName evidence="1">Uncharacterized protein</fullName>
    </submittedName>
</protein>
<evidence type="ECO:0000313" key="1">
    <source>
        <dbReference type="EMBL" id="KAJ8685638.1"/>
    </source>
</evidence>
<keyword evidence="2" id="KW-1185">Reference proteome</keyword>
<organism evidence="1 2">
    <name type="scientific">Eretmocerus hayati</name>
    <dbReference type="NCBI Taxonomy" id="131215"/>
    <lineage>
        <taxon>Eukaryota</taxon>
        <taxon>Metazoa</taxon>
        <taxon>Ecdysozoa</taxon>
        <taxon>Arthropoda</taxon>
        <taxon>Hexapoda</taxon>
        <taxon>Insecta</taxon>
        <taxon>Pterygota</taxon>
        <taxon>Neoptera</taxon>
        <taxon>Endopterygota</taxon>
        <taxon>Hymenoptera</taxon>
        <taxon>Apocrita</taxon>
        <taxon>Proctotrupomorpha</taxon>
        <taxon>Chalcidoidea</taxon>
        <taxon>Aphelinidae</taxon>
        <taxon>Aphelininae</taxon>
        <taxon>Eretmocerus</taxon>
    </lineage>
</organism>
<evidence type="ECO:0000313" key="2">
    <source>
        <dbReference type="Proteomes" id="UP001239111"/>
    </source>
</evidence>
<name>A0ACC2PR98_9HYME</name>
<proteinExistence type="predicted"/>
<sequence length="261" mass="30755">MFDILNSKNRFCKTPGREAINKDDLASLKEKVEHFVNYIENLQFDGKTVIEYQKVEPSSDFLSKKKCKATKTPSKYKIEREENLSSVYNISYHDYDKASSWVKTAYSKQVIAHIARAVVYSVEKDVHCDRCMALLTGKIEPNSQLTVLKNRGGLRFATDDVICIWNTAERVISRHQHCLRENDNIYQTLITDTLKLLPLSIFLDDEHFFEQEFLSDHRYKLLHLVIRNYFDERLDYEKYILNDSKDRVRMLYYKLTIAKGQ</sequence>
<comment type="caution">
    <text evidence="1">The sequence shown here is derived from an EMBL/GenBank/DDBJ whole genome shotgun (WGS) entry which is preliminary data.</text>
</comment>
<gene>
    <name evidence="1" type="ORF">QAD02_021431</name>
</gene>
<dbReference type="EMBL" id="CM056741">
    <property type="protein sequence ID" value="KAJ8685638.1"/>
    <property type="molecule type" value="Genomic_DNA"/>
</dbReference>
<reference evidence="1" key="1">
    <citation type="submission" date="2023-04" db="EMBL/GenBank/DDBJ databases">
        <title>A chromosome-level genome assembly of the parasitoid wasp Eretmocerus hayati.</title>
        <authorList>
            <person name="Zhong Y."/>
            <person name="Liu S."/>
            <person name="Liu Y."/>
        </authorList>
    </citation>
    <scope>NUCLEOTIDE SEQUENCE</scope>
    <source>
        <strain evidence="1">ZJU_SS_LIU_2023</strain>
    </source>
</reference>
<dbReference type="Proteomes" id="UP001239111">
    <property type="component" value="Chromosome 1"/>
</dbReference>